<keyword evidence="4 7" id="KW-0812">Transmembrane</keyword>
<accession>A0ABU0CV38</accession>
<dbReference type="SUPFAM" id="SSF50182">
    <property type="entry name" value="Sm-like ribonucleoproteins"/>
    <property type="match status" value="1"/>
</dbReference>
<evidence type="ECO:0000259" key="9">
    <source>
        <dbReference type="Pfam" id="PF21082"/>
    </source>
</evidence>
<evidence type="ECO:0000259" key="8">
    <source>
        <dbReference type="Pfam" id="PF00924"/>
    </source>
</evidence>
<keyword evidence="12" id="KW-1185">Reference proteome</keyword>
<dbReference type="Gene3D" id="1.10.287.1260">
    <property type="match status" value="1"/>
</dbReference>
<dbReference type="PANTHER" id="PTHR30460:SF0">
    <property type="entry name" value="MODERATE CONDUCTANCE MECHANOSENSITIVE CHANNEL YBIO"/>
    <property type="match status" value="1"/>
</dbReference>
<feature type="domain" description="Mechanosensitive ion channel MscS" evidence="8">
    <location>
        <begin position="116"/>
        <end position="181"/>
    </location>
</feature>
<dbReference type="InterPro" id="IPR049278">
    <property type="entry name" value="MS_channel_C"/>
</dbReference>
<evidence type="ECO:0000256" key="4">
    <source>
        <dbReference type="ARBA" id="ARBA00022692"/>
    </source>
</evidence>
<dbReference type="Pfam" id="PF00924">
    <property type="entry name" value="MS_channel_2nd"/>
    <property type="match status" value="1"/>
</dbReference>
<evidence type="ECO:0000256" key="5">
    <source>
        <dbReference type="ARBA" id="ARBA00022989"/>
    </source>
</evidence>
<dbReference type="PANTHER" id="PTHR30460">
    <property type="entry name" value="MODERATE CONDUCTANCE MECHANOSENSITIVE CHANNEL YBIO"/>
    <property type="match status" value="1"/>
</dbReference>
<comment type="similarity">
    <text evidence="2">Belongs to the MscS (TC 1.A.23) family.</text>
</comment>
<dbReference type="Gene3D" id="3.30.70.100">
    <property type="match status" value="1"/>
</dbReference>
<dbReference type="InterPro" id="IPR011066">
    <property type="entry name" value="MscS_channel_C_sf"/>
</dbReference>
<reference evidence="11 12" key="1">
    <citation type="submission" date="2023-07" db="EMBL/GenBank/DDBJ databases">
        <title>Genomic Encyclopedia of Type Strains, Phase IV (KMG-IV): sequencing the most valuable type-strain genomes for metagenomic binning, comparative biology and taxonomic classification.</title>
        <authorList>
            <person name="Goeker M."/>
        </authorList>
    </citation>
    <scope>NUCLEOTIDE SEQUENCE [LARGE SCALE GENOMIC DNA]</scope>
    <source>
        <strain evidence="11 12">DSM 17740</strain>
    </source>
</reference>
<comment type="subcellular location">
    <subcellularLocation>
        <location evidence="1">Cell membrane</location>
        <topology evidence="1">Multi-pass membrane protein</topology>
    </subcellularLocation>
</comment>
<evidence type="ECO:0000256" key="7">
    <source>
        <dbReference type="SAM" id="Phobius"/>
    </source>
</evidence>
<comment type="caution">
    <text evidence="11">The sequence shown here is derived from an EMBL/GenBank/DDBJ whole genome shotgun (WGS) entry which is preliminary data.</text>
</comment>
<dbReference type="Pfam" id="PF21082">
    <property type="entry name" value="MS_channel_3rd"/>
    <property type="match status" value="1"/>
</dbReference>
<feature type="transmembrane region" description="Helical" evidence="7">
    <location>
        <begin position="6"/>
        <end position="39"/>
    </location>
</feature>
<dbReference type="InterPro" id="IPR011014">
    <property type="entry name" value="MscS_channel_TM-2"/>
</dbReference>
<protein>
    <submittedName>
        <fullName evidence="11">Small conductance mechanosensitive channel</fullName>
    </submittedName>
</protein>
<sequence length="284" mass="31488">MDEAMYAVVALLTSGAFWVQAGYVLLKIVVIMLLARLVISLGQRMVHKLLTVRHNRFLSLPSERQQTIQSLLNSVLRNVIYFIAILVILAELGFSIGPVLAGLGIVGLAVGFGAQNLVRDVLSGFFILLEDQFSVGDFVTIGQYTGTVQEFGLRITKIKEFTGQVHIIPNGHITEVTNYSRENAVAVLDVGISYDTPINRAEQVLEKLLAEFAQTEEDVVGDPSVLGVQDLGESEVVIRITVPCRPMTHWALARKLRKMVKERFDQEGIDIPFPQLVVHQHQAQ</sequence>
<evidence type="ECO:0000259" key="10">
    <source>
        <dbReference type="Pfam" id="PF21088"/>
    </source>
</evidence>
<proteinExistence type="inferred from homology"/>
<dbReference type="Gene3D" id="2.30.30.60">
    <property type="match status" value="1"/>
</dbReference>
<dbReference type="InterPro" id="IPR010920">
    <property type="entry name" value="LSM_dom_sf"/>
</dbReference>
<name>A0ABU0CV38_9BACI</name>
<evidence type="ECO:0000313" key="11">
    <source>
        <dbReference type="EMBL" id="MDQ0339375.1"/>
    </source>
</evidence>
<evidence type="ECO:0000256" key="1">
    <source>
        <dbReference type="ARBA" id="ARBA00004651"/>
    </source>
</evidence>
<dbReference type="Pfam" id="PF21088">
    <property type="entry name" value="MS_channel_1st"/>
    <property type="match status" value="1"/>
</dbReference>
<keyword evidence="6 7" id="KW-0472">Membrane</keyword>
<dbReference type="SUPFAM" id="SSF82689">
    <property type="entry name" value="Mechanosensitive channel protein MscS (YggB), C-terminal domain"/>
    <property type="match status" value="1"/>
</dbReference>
<dbReference type="InterPro" id="IPR045276">
    <property type="entry name" value="YbiO_bact"/>
</dbReference>
<evidence type="ECO:0000313" key="12">
    <source>
        <dbReference type="Proteomes" id="UP001232445"/>
    </source>
</evidence>
<organism evidence="11 12">
    <name type="scientific">Caldalkalibacillus uzonensis</name>
    <dbReference type="NCBI Taxonomy" id="353224"/>
    <lineage>
        <taxon>Bacteria</taxon>
        <taxon>Bacillati</taxon>
        <taxon>Bacillota</taxon>
        <taxon>Bacilli</taxon>
        <taxon>Bacillales</taxon>
        <taxon>Bacillaceae</taxon>
        <taxon>Caldalkalibacillus</taxon>
    </lineage>
</organism>
<keyword evidence="5 7" id="KW-1133">Transmembrane helix</keyword>
<dbReference type="InterPro" id="IPR049142">
    <property type="entry name" value="MS_channel_1st"/>
</dbReference>
<evidence type="ECO:0000256" key="2">
    <source>
        <dbReference type="ARBA" id="ARBA00008017"/>
    </source>
</evidence>
<feature type="domain" description="Mechanosensitive ion channel MscS C-terminal" evidence="9">
    <location>
        <begin position="187"/>
        <end position="271"/>
    </location>
</feature>
<feature type="domain" description="Mechanosensitive ion channel transmembrane helices 2/3" evidence="10">
    <location>
        <begin position="75"/>
        <end position="115"/>
    </location>
</feature>
<dbReference type="EMBL" id="JAUSUQ010000007">
    <property type="protein sequence ID" value="MDQ0339375.1"/>
    <property type="molecule type" value="Genomic_DNA"/>
</dbReference>
<evidence type="ECO:0000256" key="6">
    <source>
        <dbReference type="ARBA" id="ARBA00023136"/>
    </source>
</evidence>
<feature type="transmembrane region" description="Helical" evidence="7">
    <location>
        <begin position="79"/>
        <end position="112"/>
    </location>
</feature>
<dbReference type="SUPFAM" id="SSF82861">
    <property type="entry name" value="Mechanosensitive channel protein MscS (YggB), transmembrane region"/>
    <property type="match status" value="1"/>
</dbReference>
<dbReference type="Proteomes" id="UP001232445">
    <property type="component" value="Unassembled WGS sequence"/>
</dbReference>
<dbReference type="InterPro" id="IPR023408">
    <property type="entry name" value="MscS_beta-dom_sf"/>
</dbReference>
<gene>
    <name evidence="11" type="ORF">J2S00_002162</name>
</gene>
<dbReference type="InterPro" id="IPR006685">
    <property type="entry name" value="MscS_channel_2nd"/>
</dbReference>
<dbReference type="RefSeq" id="WP_307339247.1">
    <property type="nucleotide sequence ID" value="NZ_JAUSUQ010000007.1"/>
</dbReference>
<keyword evidence="3" id="KW-1003">Cell membrane</keyword>
<evidence type="ECO:0000256" key="3">
    <source>
        <dbReference type="ARBA" id="ARBA00022475"/>
    </source>
</evidence>